<evidence type="ECO:0000256" key="6">
    <source>
        <dbReference type="ARBA" id="ARBA00037968"/>
    </source>
</evidence>
<evidence type="ECO:0000313" key="10">
    <source>
        <dbReference type="EMBL" id="ODV96282.1"/>
    </source>
</evidence>
<dbReference type="InterPro" id="IPR011701">
    <property type="entry name" value="MFS"/>
</dbReference>
<dbReference type="Gene3D" id="1.20.1250.20">
    <property type="entry name" value="MFS general substrate transporter like domains"/>
    <property type="match status" value="1"/>
</dbReference>
<reference evidence="11" key="1">
    <citation type="submission" date="2016-05" db="EMBL/GenBank/DDBJ databases">
        <title>Comparative genomics of biotechnologically important yeasts.</title>
        <authorList>
            <consortium name="DOE Joint Genome Institute"/>
            <person name="Riley R."/>
            <person name="Haridas S."/>
            <person name="Wolfe K.H."/>
            <person name="Lopes M.R."/>
            <person name="Hittinger C.T."/>
            <person name="Goker M."/>
            <person name="Salamov A."/>
            <person name="Wisecaver J."/>
            <person name="Long T.M."/>
            <person name="Aerts A.L."/>
            <person name="Barry K."/>
            <person name="Choi C."/>
            <person name="Clum A."/>
            <person name="Coughlan A.Y."/>
            <person name="Deshpande S."/>
            <person name="Douglass A.P."/>
            <person name="Hanson S.J."/>
            <person name="Klenk H.-P."/>
            <person name="Labutti K."/>
            <person name="Lapidus A."/>
            <person name="Lindquist E."/>
            <person name="Lipzen A."/>
            <person name="Meier-Kolthoff J.P."/>
            <person name="Ohm R.A."/>
            <person name="Otillar R.P."/>
            <person name="Pangilinan J."/>
            <person name="Peng Y."/>
            <person name="Rokas A."/>
            <person name="Rosa C.A."/>
            <person name="Scheuner C."/>
            <person name="Sibirny A.A."/>
            <person name="Slot J.C."/>
            <person name="Stielow J.B."/>
            <person name="Sun H."/>
            <person name="Kurtzman C.P."/>
            <person name="Blackwell M."/>
            <person name="Grigoriev I.V."/>
            <person name="Jeffries T.W."/>
        </authorList>
    </citation>
    <scope>NUCLEOTIDE SEQUENCE [LARGE SCALE GENOMIC DNA]</scope>
    <source>
        <strain evidence="11">NRRL Y-2460</strain>
    </source>
</reference>
<feature type="transmembrane region" description="Helical" evidence="8">
    <location>
        <begin position="141"/>
        <end position="160"/>
    </location>
</feature>
<dbReference type="Pfam" id="PF07690">
    <property type="entry name" value="MFS_1"/>
    <property type="match status" value="1"/>
</dbReference>
<feature type="transmembrane region" description="Helical" evidence="8">
    <location>
        <begin position="429"/>
        <end position="449"/>
    </location>
</feature>
<dbReference type="AlphaFoldDB" id="A0A1E4TWZ9"/>
<evidence type="ECO:0000256" key="8">
    <source>
        <dbReference type="SAM" id="Phobius"/>
    </source>
</evidence>
<feature type="transmembrane region" description="Helical" evidence="8">
    <location>
        <begin position="369"/>
        <end position="388"/>
    </location>
</feature>
<comment type="subcellular location">
    <subcellularLocation>
        <location evidence="1">Membrane</location>
        <topology evidence="1">Multi-pass membrane protein</topology>
    </subcellularLocation>
</comment>
<feature type="transmembrane region" description="Helical" evidence="8">
    <location>
        <begin position="235"/>
        <end position="255"/>
    </location>
</feature>
<name>A0A1E4TWZ9_PACTA</name>
<proteinExistence type="inferred from homology"/>
<keyword evidence="3 8" id="KW-0812">Transmembrane</keyword>
<feature type="domain" description="Major facilitator superfamily (MFS) profile" evidence="9">
    <location>
        <begin position="75"/>
        <end position="519"/>
    </location>
</feature>
<dbReference type="GO" id="GO:0016020">
    <property type="term" value="C:membrane"/>
    <property type="evidence" value="ECO:0007669"/>
    <property type="project" value="UniProtKB-SubCell"/>
</dbReference>
<sequence>MNIEETASLKNASDEVQVLQKQAENQEFSSEKLKNTVIVDSKETFESDDNGQELNFFEYTAEEEKTVLRKIDRFVLPVMCFVFFSQYLDKQVLAYTVVFGLETDLNLDGNQYSWLSSAFYLAQLASQFANGYLLSKFPVKYVTACSIIIWSAICMCLAAPNDFKGFVTVRAFLGFFEGAVSPSFVIITSVYYKKKEHALRTATWVSCNAITQIIGTFLVYGIGKNSHIKLAVWKVTFIICGCITLFFGILFFIAIPFNPGNAWFLNEKERKIAVERILAESDRGEKKSFDMNQLKECLNFDWLTISSFLFGFLVTVTSGPISFSSLIIESFGYDSFKTLAYGSPSGAVQLCFIWIGVLMTTLFPKHRTIIVQILIIVPIIGNILLLALPESDSWGVIVGSWLGCCITSFMCILLSLNASNVRGNTKKSLVNNSFFAGYCLAAIVYPQWWNYTKDPRYRTGLITNLVFWGILEALMVFYRWKVFHENKKRDELEAKGLIPDYTGCTDLTDKQDLCHRYSC</sequence>
<organism evidence="10 11">
    <name type="scientific">Pachysolen tannophilus NRRL Y-2460</name>
    <dbReference type="NCBI Taxonomy" id="669874"/>
    <lineage>
        <taxon>Eukaryota</taxon>
        <taxon>Fungi</taxon>
        <taxon>Dikarya</taxon>
        <taxon>Ascomycota</taxon>
        <taxon>Saccharomycotina</taxon>
        <taxon>Pichiomycetes</taxon>
        <taxon>Pachysolenaceae</taxon>
        <taxon>Pachysolen</taxon>
    </lineage>
</organism>
<feature type="transmembrane region" description="Helical" evidence="8">
    <location>
        <begin position="172"/>
        <end position="192"/>
    </location>
</feature>
<dbReference type="PANTHER" id="PTHR43791:SF103">
    <property type="entry name" value="MAJOR FACILITATOR SUPERFAMILY (MFS) PROFILE DOMAIN-CONTAINING PROTEIN-RELATED"/>
    <property type="match status" value="1"/>
</dbReference>
<dbReference type="FunFam" id="1.20.1250.20:FF:000064">
    <property type="entry name" value="MFS allantoate transporter"/>
    <property type="match status" value="1"/>
</dbReference>
<accession>A0A1E4TWZ9</accession>
<keyword evidence="5 8" id="KW-0472">Membrane</keyword>
<feature type="transmembrane region" description="Helical" evidence="8">
    <location>
        <begin position="302"/>
        <end position="328"/>
    </location>
</feature>
<dbReference type="EMBL" id="KV454013">
    <property type="protein sequence ID" value="ODV96282.1"/>
    <property type="molecule type" value="Genomic_DNA"/>
</dbReference>
<keyword evidence="7" id="KW-0175">Coiled coil</keyword>
<feature type="transmembrane region" description="Helical" evidence="8">
    <location>
        <begin position="461"/>
        <end position="480"/>
    </location>
</feature>
<feature type="transmembrane region" description="Helical" evidence="8">
    <location>
        <begin position="204"/>
        <end position="223"/>
    </location>
</feature>
<dbReference type="PROSITE" id="PS50850">
    <property type="entry name" value="MFS"/>
    <property type="match status" value="1"/>
</dbReference>
<dbReference type="GO" id="GO:0022857">
    <property type="term" value="F:transmembrane transporter activity"/>
    <property type="evidence" value="ECO:0007669"/>
    <property type="project" value="InterPro"/>
</dbReference>
<evidence type="ECO:0000256" key="5">
    <source>
        <dbReference type="ARBA" id="ARBA00023136"/>
    </source>
</evidence>
<feature type="transmembrane region" description="Helical" evidence="8">
    <location>
        <begin position="340"/>
        <end position="362"/>
    </location>
</feature>
<keyword evidence="4 8" id="KW-1133">Transmembrane helix</keyword>
<evidence type="ECO:0000256" key="3">
    <source>
        <dbReference type="ARBA" id="ARBA00022692"/>
    </source>
</evidence>
<evidence type="ECO:0000313" key="11">
    <source>
        <dbReference type="Proteomes" id="UP000094236"/>
    </source>
</evidence>
<keyword evidence="2" id="KW-0813">Transport</keyword>
<evidence type="ECO:0000256" key="1">
    <source>
        <dbReference type="ARBA" id="ARBA00004141"/>
    </source>
</evidence>
<dbReference type="OrthoDB" id="4454541at2759"/>
<evidence type="ECO:0000256" key="2">
    <source>
        <dbReference type="ARBA" id="ARBA00022448"/>
    </source>
</evidence>
<dbReference type="InterPro" id="IPR020846">
    <property type="entry name" value="MFS_dom"/>
</dbReference>
<evidence type="ECO:0000259" key="9">
    <source>
        <dbReference type="PROSITE" id="PS50850"/>
    </source>
</evidence>
<dbReference type="Proteomes" id="UP000094236">
    <property type="component" value="Unassembled WGS sequence"/>
</dbReference>
<feature type="transmembrane region" description="Helical" evidence="8">
    <location>
        <begin position="394"/>
        <end position="417"/>
    </location>
</feature>
<gene>
    <name evidence="10" type="ORF">PACTADRAFT_75439</name>
</gene>
<dbReference type="STRING" id="669874.A0A1E4TWZ9"/>
<evidence type="ECO:0000256" key="7">
    <source>
        <dbReference type="SAM" id="Coils"/>
    </source>
</evidence>
<dbReference type="InterPro" id="IPR036259">
    <property type="entry name" value="MFS_trans_sf"/>
</dbReference>
<evidence type="ECO:0000256" key="4">
    <source>
        <dbReference type="ARBA" id="ARBA00022989"/>
    </source>
</evidence>
<feature type="coiled-coil region" evidence="7">
    <location>
        <begin position="2"/>
        <end position="29"/>
    </location>
</feature>
<dbReference type="SUPFAM" id="SSF103473">
    <property type="entry name" value="MFS general substrate transporter"/>
    <property type="match status" value="1"/>
</dbReference>
<protein>
    <recommendedName>
        <fullName evidence="9">Major facilitator superfamily (MFS) profile domain-containing protein</fullName>
    </recommendedName>
</protein>
<dbReference type="PANTHER" id="PTHR43791">
    <property type="entry name" value="PERMEASE-RELATED"/>
    <property type="match status" value="1"/>
</dbReference>
<comment type="similarity">
    <text evidence="6">Belongs to the major facilitator superfamily. Allantoate permease family.</text>
</comment>
<keyword evidence="11" id="KW-1185">Reference proteome</keyword>